<gene>
    <name evidence="2" type="ORF">L9G74_18465</name>
</gene>
<evidence type="ECO:0000256" key="1">
    <source>
        <dbReference type="SAM" id="Phobius"/>
    </source>
</evidence>
<accession>A0ABT2FT81</accession>
<evidence type="ECO:0000313" key="2">
    <source>
        <dbReference type="EMBL" id="MCS4558424.1"/>
    </source>
</evidence>
<dbReference type="RefSeq" id="WP_238898243.1">
    <property type="nucleotide sequence ID" value="NZ_JAKOGG010000021.1"/>
</dbReference>
<feature type="transmembrane region" description="Helical" evidence="1">
    <location>
        <begin position="176"/>
        <end position="192"/>
    </location>
</feature>
<keyword evidence="3" id="KW-1185">Reference proteome</keyword>
<dbReference type="EMBL" id="JAKOGG010000021">
    <property type="protein sequence ID" value="MCS4558424.1"/>
    <property type="molecule type" value="Genomic_DNA"/>
</dbReference>
<feature type="transmembrane region" description="Helical" evidence="1">
    <location>
        <begin position="143"/>
        <end position="164"/>
    </location>
</feature>
<keyword evidence="1" id="KW-0812">Transmembrane</keyword>
<name>A0ABT2FT81_9GAMM</name>
<dbReference type="PANTHER" id="PTHR40115:SF1">
    <property type="entry name" value="INNER MEMBRANE PROTEIN WITH PEPSY TM HELIX"/>
    <property type="match status" value="1"/>
</dbReference>
<proteinExistence type="predicted"/>
<feature type="transmembrane region" description="Helical" evidence="1">
    <location>
        <begin position="24"/>
        <end position="45"/>
    </location>
</feature>
<keyword evidence="1" id="KW-1133">Transmembrane helix</keyword>
<dbReference type="Pfam" id="PF16357">
    <property type="entry name" value="PepSY_TM_like_2"/>
    <property type="match status" value="1"/>
</dbReference>
<evidence type="ECO:0000313" key="3">
    <source>
        <dbReference type="Proteomes" id="UP001201549"/>
    </source>
</evidence>
<dbReference type="InterPro" id="IPR032307">
    <property type="entry name" value="PepSY_TM-like_2"/>
</dbReference>
<sequence length="193" mass="22005">MSSRSSKWLGINWFKLNRTLHRDIGYFCVGLTIVFAVSGIAVNHIRDWNPNYSVSQTQQQLTPQPWQQLSDSELEQQMLQAADTQLPKKTSYWSSANEFKLFLQNGSNLTLDTEHSVLHAELIKPRHVLQAFNKLHLNEGHSAWVIFSDLYAAMLLFLALSALFMVKGKYSPWRKRSVLVIAGIVLPAAFVFV</sequence>
<dbReference type="Proteomes" id="UP001201549">
    <property type="component" value="Unassembled WGS sequence"/>
</dbReference>
<dbReference type="PANTHER" id="PTHR40115">
    <property type="entry name" value="INNER MEMBRANE PROTEIN WITH PEPSY TM HELIX"/>
    <property type="match status" value="1"/>
</dbReference>
<keyword evidence="1" id="KW-0472">Membrane</keyword>
<organism evidence="2 3">
    <name type="scientific">Shewanella electrica</name>
    <dbReference type="NCBI Taxonomy" id="515560"/>
    <lineage>
        <taxon>Bacteria</taxon>
        <taxon>Pseudomonadati</taxon>
        <taxon>Pseudomonadota</taxon>
        <taxon>Gammaproteobacteria</taxon>
        <taxon>Alteromonadales</taxon>
        <taxon>Shewanellaceae</taxon>
        <taxon>Shewanella</taxon>
    </lineage>
</organism>
<reference evidence="3" key="1">
    <citation type="submission" date="2023-07" db="EMBL/GenBank/DDBJ databases">
        <title>Shewanella mangrovi sp. nov., an acetaldehyde- degrading bacterium isolated from mangrove sediment.</title>
        <authorList>
            <person name="Liu Y."/>
        </authorList>
    </citation>
    <scope>NUCLEOTIDE SEQUENCE [LARGE SCALE GENOMIC DNA]</scope>
    <source>
        <strain evidence="3">C32</strain>
    </source>
</reference>
<comment type="caution">
    <text evidence="2">The sequence shown here is derived from an EMBL/GenBank/DDBJ whole genome shotgun (WGS) entry which is preliminary data.</text>
</comment>
<protein>
    <submittedName>
        <fullName evidence="2">PepSY-associated TM helix domain-containing protein</fullName>
    </submittedName>
</protein>